<feature type="domain" description="MacB-like periplasmic core" evidence="9">
    <location>
        <begin position="127"/>
        <end position="319"/>
    </location>
</feature>
<feature type="domain" description="MacB-like periplasmic core" evidence="9">
    <location>
        <begin position="527"/>
        <end position="715"/>
    </location>
</feature>
<feature type="transmembrane region" description="Helical" evidence="7">
    <location>
        <begin position="862"/>
        <end position="882"/>
    </location>
</feature>
<reference evidence="10" key="1">
    <citation type="submission" date="2020-02" db="EMBL/GenBank/DDBJ databases">
        <authorList>
            <person name="Meier V. D."/>
        </authorList>
    </citation>
    <scope>NUCLEOTIDE SEQUENCE</scope>
    <source>
        <strain evidence="10">AVDCRST_MAG68</strain>
    </source>
</reference>
<feature type="transmembrane region" description="Helical" evidence="7">
    <location>
        <begin position="404"/>
        <end position="431"/>
    </location>
</feature>
<feature type="transmembrane region" description="Helical" evidence="7">
    <location>
        <begin position="462"/>
        <end position="482"/>
    </location>
</feature>
<feature type="transmembrane region" description="Helical" evidence="7">
    <location>
        <begin position="503"/>
        <end position="532"/>
    </location>
</feature>
<evidence type="ECO:0000256" key="7">
    <source>
        <dbReference type="SAM" id="Phobius"/>
    </source>
</evidence>
<dbReference type="GO" id="GO:0022857">
    <property type="term" value="F:transmembrane transporter activity"/>
    <property type="evidence" value="ECO:0007669"/>
    <property type="project" value="TreeGrafter"/>
</dbReference>
<feature type="transmembrane region" description="Helical" evidence="7">
    <location>
        <begin position="362"/>
        <end position="383"/>
    </location>
</feature>
<protein>
    <recommendedName>
        <fullName evidence="11">ABC transporter, fused permease protein</fullName>
    </recommendedName>
</protein>
<dbReference type="PANTHER" id="PTHR30572:SF4">
    <property type="entry name" value="ABC TRANSPORTER PERMEASE YTRF"/>
    <property type="match status" value="1"/>
</dbReference>
<dbReference type="AlphaFoldDB" id="A0A6J4LBZ3"/>
<keyword evidence="4 7" id="KW-1133">Transmembrane helix</keyword>
<feature type="domain" description="ABC3 transporter permease C-terminal" evidence="8">
    <location>
        <begin position="363"/>
        <end position="485"/>
    </location>
</feature>
<name>A0A6J4LBZ3_9BACT</name>
<dbReference type="Pfam" id="PF12704">
    <property type="entry name" value="MacB_PCD"/>
    <property type="match status" value="2"/>
</dbReference>
<dbReference type="Pfam" id="PF02687">
    <property type="entry name" value="FtsX"/>
    <property type="match status" value="2"/>
</dbReference>
<dbReference type="GO" id="GO:0005886">
    <property type="term" value="C:plasma membrane"/>
    <property type="evidence" value="ECO:0007669"/>
    <property type="project" value="UniProtKB-SubCell"/>
</dbReference>
<evidence type="ECO:0008006" key="11">
    <source>
        <dbReference type="Google" id="ProtNLM"/>
    </source>
</evidence>
<feature type="transmembrane region" description="Helical" evidence="7">
    <location>
        <begin position="831"/>
        <end position="850"/>
    </location>
</feature>
<comment type="similarity">
    <text evidence="6">Belongs to the ABC-4 integral membrane protein family.</text>
</comment>
<keyword evidence="5 7" id="KW-0472">Membrane</keyword>
<evidence type="ECO:0000256" key="4">
    <source>
        <dbReference type="ARBA" id="ARBA00022989"/>
    </source>
</evidence>
<organism evidence="10">
    <name type="scientific">uncultured Gemmatimonadota bacterium</name>
    <dbReference type="NCBI Taxonomy" id="203437"/>
    <lineage>
        <taxon>Bacteria</taxon>
        <taxon>Pseudomonadati</taxon>
        <taxon>Gemmatimonadota</taxon>
        <taxon>environmental samples</taxon>
    </lineage>
</organism>
<keyword evidence="2" id="KW-1003">Cell membrane</keyword>
<evidence type="ECO:0000259" key="8">
    <source>
        <dbReference type="Pfam" id="PF02687"/>
    </source>
</evidence>
<evidence type="ECO:0000256" key="5">
    <source>
        <dbReference type="ARBA" id="ARBA00023136"/>
    </source>
</evidence>
<sequence length="899" mass="95132">MGLKRWRKRLRALVRRDAVERELDEELAFHLEMETRKHVRSGMSLADARRRAAIEFGGVEKYKEEVRDARVLGWVPGMSLDFKLGYRMLARYPGLTVVGALAMAFGIAIGAAGFEHVKDQLFPPLPYADAGRIVAIHNVSTRTTRPEPRALHDFFAWRKELRSVEGLSVLHSRERGLSLRPGDGAAVTEAAVSASAFRLVRAAPLLGRPLAAADEAAGAPAVAVLAHGLWQRRFGGDPGVVGRVVRLGGEPVTVVGVMPEHFTFFVPRTETTLPAAQDLWVPFRLDPVAFPRGEGPAVAVFGRLVAGATVEAARAELATLGAGAAGEWPDTHAQLRPEVLTFARPFSGGEGLIPAGALSLSALFLVLLMVILCANVALLLFARAATREGEIAVRSALGASRERIVFQLFAEALVLSALSVAVGLAGASLGLRWVVRVLESLLAAHGVPKPSWIAATLSPTTIAYAVVLGVVGAGVAGVLPGLKVTARPGQAQLQRLAGRGSGVRLGSVWTGIIVTQVALTVVFLPVAIMFALQTAKVRSVEGALPAAPLLSVQLEADGELPPEARNPGALARFEKEVRALERRLAEEPGVTGVTVAGQLPGSWHRRPRVEVDAPGISGHAQTASVDADFFEILDATILSGRGLRAADVGQRVVVVNESFVREVLGGQNAVGRRLRFPGGEGEAHPWHEVVGVVRDLAMNIEPALPGNAGVYQPLAPGESYPLRMAVRVAGDPGAFTGRLHEIAADAAPGLRLERAVPLSQAARAVLIAHGAWLRVIVLGGAMALLLTNAGIYAIISFTVSRRTREIGVRVALGADRRRIVASILSRTARHVGLGVLIGGILSIVVVLALAEGSWRATVLESGGILAGYMAVMMAVCMLASIVPTRRALRIEPMEALNAE</sequence>
<comment type="subcellular location">
    <subcellularLocation>
        <location evidence="1">Cell membrane</location>
        <topology evidence="1">Multi-pass membrane protein</topology>
    </subcellularLocation>
</comment>
<keyword evidence="3 7" id="KW-0812">Transmembrane</keyword>
<accession>A0A6J4LBZ3</accession>
<dbReference type="EMBL" id="CADCTW010000106">
    <property type="protein sequence ID" value="CAA9326730.1"/>
    <property type="molecule type" value="Genomic_DNA"/>
</dbReference>
<evidence type="ECO:0000256" key="2">
    <source>
        <dbReference type="ARBA" id="ARBA00022475"/>
    </source>
</evidence>
<gene>
    <name evidence="10" type="ORF">AVDCRST_MAG68-2297</name>
</gene>
<proteinExistence type="inferred from homology"/>
<dbReference type="InterPro" id="IPR050250">
    <property type="entry name" value="Macrolide_Exporter_MacB"/>
</dbReference>
<dbReference type="NCBIfam" id="NF038403">
    <property type="entry name" value="perm_prefix_1"/>
    <property type="match status" value="1"/>
</dbReference>
<dbReference type="InterPro" id="IPR025857">
    <property type="entry name" value="MacB_PCD"/>
</dbReference>
<evidence type="ECO:0000256" key="1">
    <source>
        <dbReference type="ARBA" id="ARBA00004651"/>
    </source>
</evidence>
<evidence type="ECO:0000256" key="6">
    <source>
        <dbReference type="ARBA" id="ARBA00038076"/>
    </source>
</evidence>
<feature type="transmembrane region" description="Helical" evidence="7">
    <location>
        <begin position="92"/>
        <end position="114"/>
    </location>
</feature>
<dbReference type="PANTHER" id="PTHR30572">
    <property type="entry name" value="MEMBRANE COMPONENT OF TRANSPORTER-RELATED"/>
    <property type="match status" value="1"/>
</dbReference>
<dbReference type="InterPro" id="IPR003838">
    <property type="entry name" value="ABC3_permease_C"/>
</dbReference>
<feature type="transmembrane region" description="Helical" evidence="7">
    <location>
        <begin position="771"/>
        <end position="795"/>
    </location>
</feature>
<evidence type="ECO:0000313" key="10">
    <source>
        <dbReference type="EMBL" id="CAA9326730.1"/>
    </source>
</evidence>
<evidence type="ECO:0000256" key="3">
    <source>
        <dbReference type="ARBA" id="ARBA00022692"/>
    </source>
</evidence>
<evidence type="ECO:0000259" key="9">
    <source>
        <dbReference type="Pfam" id="PF12704"/>
    </source>
</evidence>
<dbReference type="InterPro" id="IPR047928">
    <property type="entry name" value="Perm_prefix_1"/>
</dbReference>
<feature type="domain" description="ABC3 transporter permease C-terminal" evidence="8">
    <location>
        <begin position="780"/>
        <end position="892"/>
    </location>
</feature>